<dbReference type="InterPro" id="IPR029526">
    <property type="entry name" value="PGBD"/>
</dbReference>
<dbReference type="OrthoDB" id="75807at2759"/>
<comment type="caution">
    <text evidence="2">The sequence shown here is derived from an EMBL/GenBank/DDBJ whole genome shotgun (WGS) entry which is preliminary data.</text>
</comment>
<dbReference type="Pfam" id="PF13843">
    <property type="entry name" value="DDE_Tnp_1_7"/>
    <property type="match status" value="2"/>
</dbReference>
<feature type="domain" description="PiggyBac transposable element-derived protein" evidence="1">
    <location>
        <begin position="251"/>
        <end position="400"/>
    </location>
</feature>
<dbReference type="PANTHER" id="PTHR46599:SF3">
    <property type="entry name" value="PIGGYBAC TRANSPOSABLE ELEMENT-DERIVED PROTEIN 4"/>
    <property type="match status" value="1"/>
</dbReference>
<protein>
    <recommendedName>
        <fullName evidence="1">PiggyBac transposable element-derived protein domain-containing protein</fullName>
    </recommendedName>
</protein>
<dbReference type="Proteomes" id="UP000792457">
    <property type="component" value="Unassembled WGS sequence"/>
</dbReference>
<keyword evidence="3" id="KW-1185">Reference proteome</keyword>
<dbReference type="EMBL" id="KZ308935">
    <property type="protein sequence ID" value="KAG8235657.1"/>
    <property type="molecule type" value="Genomic_DNA"/>
</dbReference>
<name>A0A8K0P773_LADFU</name>
<gene>
    <name evidence="2" type="ORF">J437_LFUL016029</name>
</gene>
<reference evidence="2" key="1">
    <citation type="submission" date="2013-04" db="EMBL/GenBank/DDBJ databases">
        <authorList>
            <person name="Qu J."/>
            <person name="Murali S.C."/>
            <person name="Bandaranaike D."/>
            <person name="Bellair M."/>
            <person name="Blankenburg K."/>
            <person name="Chao H."/>
            <person name="Dinh H."/>
            <person name="Doddapaneni H."/>
            <person name="Downs B."/>
            <person name="Dugan-Rocha S."/>
            <person name="Elkadiri S."/>
            <person name="Gnanaolivu R.D."/>
            <person name="Hernandez B."/>
            <person name="Javaid M."/>
            <person name="Jayaseelan J.C."/>
            <person name="Lee S."/>
            <person name="Li M."/>
            <person name="Ming W."/>
            <person name="Munidasa M."/>
            <person name="Muniz J."/>
            <person name="Nguyen L."/>
            <person name="Ongeri F."/>
            <person name="Osuji N."/>
            <person name="Pu L.-L."/>
            <person name="Puazo M."/>
            <person name="Qu C."/>
            <person name="Quiroz J."/>
            <person name="Raj R."/>
            <person name="Weissenberger G."/>
            <person name="Xin Y."/>
            <person name="Zou X."/>
            <person name="Han Y."/>
            <person name="Richards S."/>
            <person name="Worley K."/>
            <person name="Muzny D."/>
            <person name="Gibbs R."/>
        </authorList>
    </citation>
    <scope>NUCLEOTIDE SEQUENCE</scope>
    <source>
        <strain evidence="2">Sampled in the wild</strain>
    </source>
</reference>
<evidence type="ECO:0000313" key="2">
    <source>
        <dbReference type="EMBL" id="KAG8235657.1"/>
    </source>
</evidence>
<dbReference type="PANTHER" id="PTHR46599">
    <property type="entry name" value="PIGGYBAC TRANSPOSABLE ELEMENT-DERIVED PROTEIN 4"/>
    <property type="match status" value="1"/>
</dbReference>
<dbReference type="AlphaFoldDB" id="A0A8K0P773"/>
<sequence length="410" mass="47312">MSANRKEFPQTVKSVKLKKGEIKAAFCGKQMVMKWKDKRDVIMVSTFHGTEMCEVEKRGGKIVKPSVVHNYNQNMGGVDKSYGLMNMYKIARNQPKKYYQKIFRHLMDMAMLNAYTIYKKKILGKLSKKEFLITLAEILIENFRKDFQTSQGRLSESPKPSCLTENIFLTLFLQQQKSAQQSDVLCVINKENGRNLNIGVLIVLSVCALLHVLGSTIRNLITDGGNPIPCTFPFPEESSINSENQSYTDMVEYFNFFFNDSMVNMIVEQRNLYAEQCIREQAGSSSGVSNWHPTTSDELRIIFSIVMAQSIVVKPQEVLYSSKNPVIETNFFPKIISHKRYNSVKRYLHFSDNSNYDPNNHPNPKLKKIWPVYKRLNKKFQDAYTPERNVTIDESLMLYKVGWDGSNTFR</sequence>
<organism evidence="2 3">
    <name type="scientific">Ladona fulva</name>
    <name type="common">Scarce chaser dragonfly</name>
    <name type="synonym">Libellula fulva</name>
    <dbReference type="NCBI Taxonomy" id="123851"/>
    <lineage>
        <taxon>Eukaryota</taxon>
        <taxon>Metazoa</taxon>
        <taxon>Ecdysozoa</taxon>
        <taxon>Arthropoda</taxon>
        <taxon>Hexapoda</taxon>
        <taxon>Insecta</taxon>
        <taxon>Pterygota</taxon>
        <taxon>Palaeoptera</taxon>
        <taxon>Odonata</taxon>
        <taxon>Epiprocta</taxon>
        <taxon>Anisoptera</taxon>
        <taxon>Libelluloidea</taxon>
        <taxon>Libellulidae</taxon>
        <taxon>Ladona</taxon>
    </lineage>
</organism>
<evidence type="ECO:0000259" key="1">
    <source>
        <dbReference type="Pfam" id="PF13843"/>
    </source>
</evidence>
<reference evidence="2" key="2">
    <citation type="submission" date="2017-10" db="EMBL/GenBank/DDBJ databases">
        <title>Ladona fulva Genome sequencing and assembly.</title>
        <authorList>
            <person name="Murali S."/>
            <person name="Richards S."/>
            <person name="Bandaranaike D."/>
            <person name="Bellair M."/>
            <person name="Blankenburg K."/>
            <person name="Chao H."/>
            <person name="Dinh H."/>
            <person name="Doddapaneni H."/>
            <person name="Dugan-Rocha S."/>
            <person name="Elkadiri S."/>
            <person name="Gnanaolivu R."/>
            <person name="Hernandez B."/>
            <person name="Skinner E."/>
            <person name="Javaid M."/>
            <person name="Lee S."/>
            <person name="Li M."/>
            <person name="Ming W."/>
            <person name="Munidasa M."/>
            <person name="Muniz J."/>
            <person name="Nguyen L."/>
            <person name="Hughes D."/>
            <person name="Osuji N."/>
            <person name="Pu L.-L."/>
            <person name="Puazo M."/>
            <person name="Qu C."/>
            <person name="Quiroz J."/>
            <person name="Raj R."/>
            <person name="Weissenberger G."/>
            <person name="Xin Y."/>
            <person name="Zou X."/>
            <person name="Han Y."/>
            <person name="Worley K."/>
            <person name="Muzny D."/>
            <person name="Gibbs R."/>
        </authorList>
    </citation>
    <scope>NUCLEOTIDE SEQUENCE</scope>
    <source>
        <strain evidence="2">Sampled in the wild</strain>
    </source>
</reference>
<feature type="domain" description="PiggyBac transposable element-derived protein" evidence="1">
    <location>
        <begin position="2"/>
        <end position="115"/>
    </location>
</feature>
<proteinExistence type="predicted"/>
<evidence type="ECO:0000313" key="3">
    <source>
        <dbReference type="Proteomes" id="UP000792457"/>
    </source>
</evidence>
<accession>A0A8K0P773</accession>